<evidence type="ECO:0000313" key="2">
    <source>
        <dbReference type="Proteomes" id="UP000216363"/>
    </source>
</evidence>
<accession>A0A256GX57</accession>
<comment type="caution">
    <text evidence="1">The sequence shown here is derived from an EMBL/GenBank/DDBJ whole genome shotgun (WGS) entry which is preliminary data.</text>
</comment>
<evidence type="ECO:0000313" key="1">
    <source>
        <dbReference type="EMBL" id="OYR31558.1"/>
    </source>
</evidence>
<name>A0A256GX57_9HYPH</name>
<gene>
    <name evidence="1" type="ORF">CES86_1053</name>
</gene>
<sequence>MQTALLNSRDQCGSIHTSYNRTYIEPMASDNLMKKARS</sequence>
<dbReference type="AlphaFoldDB" id="A0A256GX57"/>
<dbReference type="Proteomes" id="UP000216363">
    <property type="component" value="Unassembled WGS sequence"/>
</dbReference>
<organism evidence="1 2">
    <name type="scientific">Brucella lupini</name>
    <dbReference type="NCBI Taxonomy" id="255457"/>
    <lineage>
        <taxon>Bacteria</taxon>
        <taxon>Pseudomonadati</taxon>
        <taxon>Pseudomonadota</taxon>
        <taxon>Alphaproteobacteria</taxon>
        <taxon>Hyphomicrobiales</taxon>
        <taxon>Brucellaceae</taxon>
        <taxon>Brucella/Ochrobactrum group</taxon>
        <taxon>Brucella</taxon>
    </lineage>
</organism>
<dbReference type="EMBL" id="NNRN01000038">
    <property type="protein sequence ID" value="OYR31558.1"/>
    <property type="molecule type" value="Genomic_DNA"/>
</dbReference>
<proteinExistence type="predicted"/>
<protein>
    <submittedName>
        <fullName evidence="1">Uncharacterized protein</fullName>
    </submittedName>
</protein>
<reference evidence="1 2" key="1">
    <citation type="submission" date="2017-07" db="EMBL/GenBank/DDBJ databases">
        <title>Draft genome of Ochrobactrum lupini type strain LUP21.</title>
        <authorList>
            <person name="Krzyzanowska D.M."/>
            <person name="Jafra S."/>
        </authorList>
    </citation>
    <scope>NUCLEOTIDE SEQUENCE [LARGE SCALE GENOMIC DNA]</scope>
    <source>
        <strain evidence="1 2">LUP21</strain>
    </source>
</reference>